<comment type="subunit">
    <text evidence="2">Component of the pre-66S ribosomal particle.</text>
</comment>
<dbReference type="InterPro" id="IPR015943">
    <property type="entry name" value="WD40/YVTN_repeat-like_dom_sf"/>
</dbReference>
<evidence type="ECO:0000313" key="5">
    <source>
        <dbReference type="Proteomes" id="UP001479436"/>
    </source>
</evidence>
<proteinExistence type="inferred from homology"/>
<dbReference type="InterPro" id="IPR036322">
    <property type="entry name" value="WD40_repeat_dom_sf"/>
</dbReference>
<sequence>MRVHPQQSNILATGVKERDLIIKDINQITSTPNGEVEPIFKAKNAGHLYVLITMDFSDDINKVVVETKYHQIRLYDTKAARRPVMSVEIGEHPIVSLALAPNQTEIICSDSIENLSTADIRTGKCTDVFFKLTHVVVDEEEDVEATPEEDENEILWNSMCKINEAKTTKKHK</sequence>
<keyword evidence="5" id="KW-1185">Reference proteome</keyword>
<reference evidence="4 5" key="1">
    <citation type="submission" date="2023-04" db="EMBL/GenBank/DDBJ databases">
        <title>Genome of Basidiobolus ranarum AG-B5.</title>
        <authorList>
            <person name="Stajich J.E."/>
            <person name="Carter-House D."/>
            <person name="Gryganskyi A."/>
        </authorList>
    </citation>
    <scope>NUCLEOTIDE SEQUENCE [LARGE SCALE GENOMIC DNA]</scope>
    <source>
        <strain evidence="4 5">AG-B5</strain>
    </source>
</reference>
<name>A0ABR2VR33_9FUNG</name>
<dbReference type="Proteomes" id="UP001479436">
    <property type="component" value="Unassembled WGS sequence"/>
</dbReference>
<gene>
    <name evidence="4" type="primary">NSA1_2</name>
    <name evidence="4" type="ORF">K7432_013256</name>
</gene>
<dbReference type="PANTHER" id="PTHR16038">
    <property type="entry name" value="NOP SEVEN ASSOCIATED PROTEIN 1"/>
    <property type="match status" value="1"/>
</dbReference>
<evidence type="ECO:0000256" key="2">
    <source>
        <dbReference type="ARBA" id="ARBA00011187"/>
    </source>
</evidence>
<evidence type="ECO:0000256" key="3">
    <source>
        <dbReference type="ARBA" id="ARBA00014234"/>
    </source>
</evidence>
<comment type="caution">
    <text evidence="4">The sequence shown here is derived from an EMBL/GenBank/DDBJ whole genome shotgun (WGS) entry which is preliminary data.</text>
</comment>
<dbReference type="EMBL" id="JASJQH010008151">
    <property type="protein sequence ID" value="KAK9694834.1"/>
    <property type="molecule type" value="Genomic_DNA"/>
</dbReference>
<protein>
    <recommendedName>
        <fullName evidence="3">Ribosome biogenesis protein NSA1</fullName>
    </recommendedName>
</protein>
<dbReference type="Gene3D" id="2.130.10.10">
    <property type="entry name" value="YVTN repeat-like/Quinoprotein amine dehydrogenase"/>
    <property type="match status" value="1"/>
</dbReference>
<dbReference type="SUPFAM" id="SSF50978">
    <property type="entry name" value="WD40 repeat-like"/>
    <property type="match status" value="1"/>
</dbReference>
<accession>A0ABR2VR33</accession>
<evidence type="ECO:0000313" key="4">
    <source>
        <dbReference type="EMBL" id="KAK9694834.1"/>
    </source>
</evidence>
<comment type="similarity">
    <text evidence="1">Belongs to the NSA1 family.</text>
</comment>
<dbReference type="PANTHER" id="PTHR16038:SF4">
    <property type="entry name" value="WD REPEAT-CONTAINING PROTEIN 74"/>
    <property type="match status" value="1"/>
</dbReference>
<dbReference type="InterPro" id="IPR037379">
    <property type="entry name" value="WDR74/Nsa1"/>
</dbReference>
<evidence type="ECO:0000256" key="1">
    <source>
        <dbReference type="ARBA" id="ARBA00007861"/>
    </source>
</evidence>
<organism evidence="4 5">
    <name type="scientific">Basidiobolus ranarum</name>
    <dbReference type="NCBI Taxonomy" id="34480"/>
    <lineage>
        <taxon>Eukaryota</taxon>
        <taxon>Fungi</taxon>
        <taxon>Fungi incertae sedis</taxon>
        <taxon>Zoopagomycota</taxon>
        <taxon>Entomophthoromycotina</taxon>
        <taxon>Basidiobolomycetes</taxon>
        <taxon>Basidiobolales</taxon>
        <taxon>Basidiobolaceae</taxon>
        <taxon>Basidiobolus</taxon>
    </lineage>
</organism>